<feature type="region of interest" description="Disordered" evidence="1">
    <location>
        <begin position="1"/>
        <end position="35"/>
    </location>
</feature>
<dbReference type="EMBL" id="JACHFD010000059">
    <property type="protein sequence ID" value="MBB5353983.1"/>
    <property type="molecule type" value="Genomic_DNA"/>
</dbReference>
<reference evidence="2 3" key="1">
    <citation type="submission" date="2020-08" db="EMBL/GenBank/DDBJ databases">
        <title>Genomic Encyclopedia of Type Strains, Phase IV (KMG-IV): sequencing the most valuable type-strain genomes for metagenomic binning, comparative biology and taxonomic classification.</title>
        <authorList>
            <person name="Goeker M."/>
        </authorList>
    </citation>
    <scope>NUCLEOTIDE SEQUENCE [LARGE SCALE GENOMIC DNA]</scope>
    <source>
        <strain evidence="2 3">YC6886</strain>
    </source>
</reference>
<gene>
    <name evidence="2" type="ORF">HNR46_004254</name>
</gene>
<organism evidence="2 3">
    <name type="scientific">Haloferula luteola</name>
    <dbReference type="NCBI Taxonomy" id="595692"/>
    <lineage>
        <taxon>Bacteria</taxon>
        <taxon>Pseudomonadati</taxon>
        <taxon>Verrucomicrobiota</taxon>
        <taxon>Verrucomicrobiia</taxon>
        <taxon>Verrucomicrobiales</taxon>
        <taxon>Verrucomicrobiaceae</taxon>
        <taxon>Haloferula</taxon>
    </lineage>
</organism>
<evidence type="ECO:0000256" key="1">
    <source>
        <dbReference type="SAM" id="MobiDB-lite"/>
    </source>
</evidence>
<sequence>MDTPAMAATETGSNALDPRQKSVGFPTDFKQTDRQ</sequence>
<comment type="caution">
    <text evidence="2">The sequence shown here is derived from an EMBL/GenBank/DDBJ whole genome shotgun (WGS) entry which is preliminary data.</text>
</comment>
<proteinExistence type="predicted"/>
<name>A0A840V8C9_9BACT</name>
<dbReference type="Proteomes" id="UP000557717">
    <property type="component" value="Unassembled WGS sequence"/>
</dbReference>
<dbReference type="AlphaFoldDB" id="A0A840V8C9"/>
<accession>A0A840V8C9</accession>
<evidence type="ECO:0000313" key="2">
    <source>
        <dbReference type="EMBL" id="MBB5353983.1"/>
    </source>
</evidence>
<evidence type="ECO:0000313" key="3">
    <source>
        <dbReference type="Proteomes" id="UP000557717"/>
    </source>
</evidence>
<keyword evidence="3" id="KW-1185">Reference proteome</keyword>
<protein>
    <submittedName>
        <fullName evidence="2">Uncharacterized protein</fullName>
    </submittedName>
</protein>